<dbReference type="EMBL" id="GL379808">
    <property type="protein sequence ID" value="EGT41951.1"/>
    <property type="molecule type" value="Genomic_DNA"/>
</dbReference>
<dbReference type="FunCoup" id="G0MR04">
    <property type="interactions" value="1892"/>
</dbReference>
<accession>G0MR04</accession>
<organism evidence="4">
    <name type="scientific">Caenorhabditis brenneri</name>
    <name type="common">Nematode worm</name>
    <dbReference type="NCBI Taxonomy" id="135651"/>
    <lineage>
        <taxon>Eukaryota</taxon>
        <taxon>Metazoa</taxon>
        <taxon>Ecdysozoa</taxon>
        <taxon>Nematoda</taxon>
        <taxon>Chromadorea</taxon>
        <taxon>Rhabditida</taxon>
        <taxon>Rhabditina</taxon>
        <taxon>Rhabditomorpha</taxon>
        <taxon>Rhabditoidea</taxon>
        <taxon>Rhabditidae</taxon>
        <taxon>Peloderinae</taxon>
        <taxon>Caenorhabditis</taxon>
    </lineage>
</organism>
<evidence type="ECO:0000256" key="2">
    <source>
        <dbReference type="SAM" id="SignalP"/>
    </source>
</evidence>
<gene>
    <name evidence="3" type="ORF">CAEBREN_03360</name>
</gene>
<feature type="region of interest" description="Disordered" evidence="1">
    <location>
        <begin position="70"/>
        <end position="136"/>
    </location>
</feature>
<reference evidence="4" key="1">
    <citation type="submission" date="2011-07" db="EMBL/GenBank/DDBJ databases">
        <authorList>
            <consortium name="Caenorhabditis brenneri Sequencing and Analysis Consortium"/>
            <person name="Wilson R.K."/>
        </authorList>
    </citation>
    <scope>NUCLEOTIDE SEQUENCE [LARGE SCALE GENOMIC DNA]</scope>
    <source>
        <strain evidence="4">PB2801</strain>
    </source>
</reference>
<keyword evidence="4" id="KW-1185">Reference proteome</keyword>
<name>G0MR04_CAEBE</name>
<dbReference type="Proteomes" id="UP000008068">
    <property type="component" value="Unassembled WGS sequence"/>
</dbReference>
<protein>
    <submittedName>
        <fullName evidence="3">Uncharacterized protein</fullName>
    </submittedName>
</protein>
<dbReference type="AlphaFoldDB" id="G0MR04"/>
<dbReference type="PROSITE" id="PS51257">
    <property type="entry name" value="PROKAR_LIPOPROTEIN"/>
    <property type="match status" value="1"/>
</dbReference>
<proteinExistence type="predicted"/>
<feature type="compositionally biased region" description="Basic residues" evidence="1">
    <location>
        <begin position="70"/>
        <end position="85"/>
    </location>
</feature>
<evidence type="ECO:0000313" key="4">
    <source>
        <dbReference type="Proteomes" id="UP000008068"/>
    </source>
</evidence>
<keyword evidence="2" id="KW-0732">Signal</keyword>
<dbReference type="HOGENOM" id="CLU_1176359_0_0_1"/>
<sequence length="237" mass="25521">MSFCKFLLLASIVGVVASTWSMSGYACNQPQLYSQCNCPSFCSGYMQQPQYYQSPCGYSGGCSGGGGYYPRRRHHKKHKKPRRKFRFDSDEDEDIPPPAPRKKISRVQSEEQGFIEEKSSRVTSGGGGAGTKTDSSWENEDLWEKKFVTDSPRRTTEAKLDSEEFPEIDSAEIEAERRRLMTTRAPVVQPQPQPAGGGLGGLGLGNGGLFGISSGVGVGVPGVGPIGVSSGLGIGKK</sequence>
<dbReference type="InParanoid" id="G0MR04"/>
<feature type="chain" id="PRO_5003403684" evidence="2">
    <location>
        <begin position="19"/>
        <end position="237"/>
    </location>
</feature>
<dbReference type="OMA" id="SGYACNQ"/>
<dbReference type="eggNOG" id="ENOG502TG2Y">
    <property type="taxonomic scope" value="Eukaryota"/>
</dbReference>
<evidence type="ECO:0000313" key="3">
    <source>
        <dbReference type="EMBL" id="EGT41951.1"/>
    </source>
</evidence>
<evidence type="ECO:0000256" key="1">
    <source>
        <dbReference type="SAM" id="MobiDB-lite"/>
    </source>
</evidence>
<dbReference type="OrthoDB" id="5869712at2759"/>
<feature type="signal peptide" evidence="2">
    <location>
        <begin position="1"/>
        <end position="18"/>
    </location>
</feature>